<dbReference type="InterPro" id="IPR016181">
    <property type="entry name" value="Acyl_CoA_acyltransferase"/>
</dbReference>
<dbReference type="AlphaFoldDB" id="A0A1I0P4F8"/>
<proteinExistence type="predicted"/>
<dbReference type="Proteomes" id="UP000199437">
    <property type="component" value="Unassembled WGS sequence"/>
</dbReference>
<evidence type="ECO:0000259" key="3">
    <source>
        <dbReference type="PROSITE" id="PS51186"/>
    </source>
</evidence>
<evidence type="ECO:0000256" key="2">
    <source>
        <dbReference type="ARBA" id="ARBA00023315"/>
    </source>
</evidence>
<keyword evidence="1 4" id="KW-0808">Transferase</keyword>
<feature type="domain" description="N-acetyltransferase" evidence="3">
    <location>
        <begin position="6"/>
        <end position="150"/>
    </location>
</feature>
<organism evidence="4 5">
    <name type="scientific">Roseivirga pacifica</name>
    <dbReference type="NCBI Taxonomy" id="1267423"/>
    <lineage>
        <taxon>Bacteria</taxon>
        <taxon>Pseudomonadati</taxon>
        <taxon>Bacteroidota</taxon>
        <taxon>Cytophagia</taxon>
        <taxon>Cytophagales</taxon>
        <taxon>Roseivirgaceae</taxon>
        <taxon>Roseivirga</taxon>
    </lineage>
</organism>
<dbReference type="PROSITE" id="PS51186">
    <property type="entry name" value="GNAT"/>
    <property type="match status" value="1"/>
</dbReference>
<evidence type="ECO:0000313" key="5">
    <source>
        <dbReference type="Proteomes" id="UP000199437"/>
    </source>
</evidence>
<dbReference type="RefSeq" id="WP_090258067.1">
    <property type="nucleotide sequence ID" value="NZ_FOIR01000001.1"/>
</dbReference>
<keyword evidence="2" id="KW-0012">Acyltransferase</keyword>
<evidence type="ECO:0000256" key="1">
    <source>
        <dbReference type="ARBA" id="ARBA00022679"/>
    </source>
</evidence>
<dbReference type="InterPro" id="IPR000182">
    <property type="entry name" value="GNAT_dom"/>
</dbReference>
<keyword evidence="5" id="KW-1185">Reference proteome</keyword>
<dbReference type="PANTHER" id="PTHR43800:SF1">
    <property type="entry name" value="PEPTIDYL-LYSINE N-ACETYLTRANSFERASE YJAB"/>
    <property type="match status" value="1"/>
</dbReference>
<protein>
    <submittedName>
        <fullName evidence="4">Putative acetyltransferase</fullName>
    </submittedName>
</protein>
<dbReference type="PANTHER" id="PTHR43800">
    <property type="entry name" value="PEPTIDYL-LYSINE N-ACETYLTRANSFERASE YJAB"/>
    <property type="match status" value="1"/>
</dbReference>
<evidence type="ECO:0000313" key="4">
    <source>
        <dbReference type="EMBL" id="SEW08947.1"/>
    </source>
</evidence>
<dbReference type="OrthoDB" id="9789605at2"/>
<sequence length="150" mass="16898">MTTINFKVEKVSKNDYAEIVEVWEASVRATHTFLTEDDITYFKPLILNQYLDAVTLRCLKDENGSILGFIGVSDNSLEMLFLSPKYRGMGLGKHLLKLATEEFGVAKVDVNEQNPEACGFYQHFGFSVIGRSELDGSGKPYPILHMELNK</sequence>
<gene>
    <name evidence="4" type="ORF">SAMN05216290_1699</name>
</gene>
<dbReference type="STRING" id="1267423.SAMN05216290_1699"/>
<accession>A0A1I0P4F8</accession>
<dbReference type="CDD" id="cd04301">
    <property type="entry name" value="NAT_SF"/>
    <property type="match status" value="1"/>
</dbReference>
<dbReference type="Gene3D" id="3.40.630.30">
    <property type="match status" value="1"/>
</dbReference>
<dbReference type="Pfam" id="PF13673">
    <property type="entry name" value="Acetyltransf_10"/>
    <property type="match status" value="1"/>
</dbReference>
<dbReference type="EMBL" id="FOIR01000001">
    <property type="protein sequence ID" value="SEW08947.1"/>
    <property type="molecule type" value="Genomic_DNA"/>
</dbReference>
<reference evidence="5" key="1">
    <citation type="submission" date="2016-10" db="EMBL/GenBank/DDBJ databases">
        <authorList>
            <person name="Varghese N."/>
            <person name="Submissions S."/>
        </authorList>
    </citation>
    <scope>NUCLEOTIDE SEQUENCE [LARGE SCALE GENOMIC DNA]</scope>
    <source>
        <strain evidence="5">CGMCC 1.12402</strain>
    </source>
</reference>
<dbReference type="GeneID" id="99986422"/>
<name>A0A1I0P4F8_9BACT</name>
<dbReference type="GO" id="GO:0016747">
    <property type="term" value="F:acyltransferase activity, transferring groups other than amino-acyl groups"/>
    <property type="evidence" value="ECO:0007669"/>
    <property type="project" value="InterPro"/>
</dbReference>
<dbReference type="SUPFAM" id="SSF55729">
    <property type="entry name" value="Acyl-CoA N-acyltransferases (Nat)"/>
    <property type="match status" value="1"/>
</dbReference>